<evidence type="ECO:0000313" key="2">
    <source>
        <dbReference type="EMBL" id="GAA0165795.1"/>
    </source>
</evidence>
<dbReference type="Pfam" id="PF05641">
    <property type="entry name" value="Agenet"/>
    <property type="match status" value="2"/>
</dbReference>
<keyword evidence="3" id="KW-1185">Reference proteome</keyword>
<comment type="caution">
    <text evidence="2">The sequence shown here is derived from an EMBL/GenBank/DDBJ whole genome shotgun (WGS) entry which is preliminary data.</text>
</comment>
<dbReference type="Gene3D" id="2.30.30.140">
    <property type="match status" value="1"/>
</dbReference>
<dbReference type="InterPro" id="IPR008395">
    <property type="entry name" value="Agenet-like_dom"/>
</dbReference>
<proteinExistence type="predicted"/>
<protein>
    <recommendedName>
        <fullName evidence="1">Agenet domain-containing protein</fullName>
    </recommendedName>
</protein>
<reference evidence="2 3" key="1">
    <citation type="submission" date="2024-01" db="EMBL/GenBank/DDBJ databases">
        <title>The complete chloroplast genome sequence of Lithospermum erythrorhizon: insights into the phylogenetic relationship among Boraginaceae species and the maternal lineages of purple gromwells.</title>
        <authorList>
            <person name="Okada T."/>
            <person name="Watanabe K."/>
        </authorList>
    </citation>
    <scope>NUCLEOTIDE SEQUENCE [LARGE SCALE GENOMIC DNA]</scope>
</reference>
<dbReference type="EMBL" id="BAABME010005497">
    <property type="protein sequence ID" value="GAA0165795.1"/>
    <property type="molecule type" value="Genomic_DNA"/>
</dbReference>
<sequence length="137" mass="15742">MKFTRGQNIEVASKEEGYMGSYYEAIVITEVLRQEYIVQYKTLLKDDLSAPLREVVAAAEIRPSPPHVEAPARGFKKRDKVDALDNEGWWVGVITKVVGTKYYVYFRTTGEELEYDVGSLRVHQDWVRGKWVVAKRG</sequence>
<feature type="domain" description="Agenet" evidence="1">
    <location>
        <begin position="73"/>
        <end position="128"/>
    </location>
</feature>
<dbReference type="AlphaFoldDB" id="A0AAV3QQH1"/>
<evidence type="ECO:0000259" key="1">
    <source>
        <dbReference type="SMART" id="SM00743"/>
    </source>
</evidence>
<dbReference type="CDD" id="cd20406">
    <property type="entry name" value="Tudor_Agenet_AtDUF_rpt2_4"/>
    <property type="match status" value="1"/>
</dbReference>
<evidence type="ECO:0000313" key="3">
    <source>
        <dbReference type="Proteomes" id="UP001454036"/>
    </source>
</evidence>
<dbReference type="SMART" id="SM00743">
    <property type="entry name" value="Agenet"/>
    <property type="match status" value="2"/>
</dbReference>
<dbReference type="InterPro" id="IPR014002">
    <property type="entry name" value="Agenet_dom_plant"/>
</dbReference>
<dbReference type="CDD" id="cd20405">
    <property type="entry name" value="Tudor_Agenet_AtDUF_rpt1_3"/>
    <property type="match status" value="1"/>
</dbReference>
<dbReference type="Proteomes" id="UP001454036">
    <property type="component" value="Unassembled WGS sequence"/>
</dbReference>
<feature type="domain" description="Agenet" evidence="1">
    <location>
        <begin position="1"/>
        <end position="69"/>
    </location>
</feature>
<accession>A0AAV3QQH1</accession>
<name>A0AAV3QQH1_LITER</name>
<organism evidence="2 3">
    <name type="scientific">Lithospermum erythrorhizon</name>
    <name type="common">Purple gromwell</name>
    <name type="synonym">Lithospermum officinale var. erythrorhizon</name>
    <dbReference type="NCBI Taxonomy" id="34254"/>
    <lineage>
        <taxon>Eukaryota</taxon>
        <taxon>Viridiplantae</taxon>
        <taxon>Streptophyta</taxon>
        <taxon>Embryophyta</taxon>
        <taxon>Tracheophyta</taxon>
        <taxon>Spermatophyta</taxon>
        <taxon>Magnoliopsida</taxon>
        <taxon>eudicotyledons</taxon>
        <taxon>Gunneridae</taxon>
        <taxon>Pentapetalae</taxon>
        <taxon>asterids</taxon>
        <taxon>lamiids</taxon>
        <taxon>Boraginales</taxon>
        <taxon>Boraginaceae</taxon>
        <taxon>Boraginoideae</taxon>
        <taxon>Lithospermeae</taxon>
        <taxon>Lithospermum</taxon>
    </lineage>
</organism>
<dbReference type="PANTHER" id="PTHR31917:SF148">
    <property type="entry name" value="DUF724 DOMAIN-CONTAINING PROTEIN 2"/>
    <property type="match status" value="1"/>
</dbReference>
<dbReference type="PANTHER" id="PTHR31917">
    <property type="entry name" value="AGENET DOMAIN-CONTAINING PROTEIN-RELATED"/>
    <property type="match status" value="1"/>
</dbReference>
<gene>
    <name evidence="2" type="ORF">LIER_21106</name>
</gene>